<reference evidence="2" key="1">
    <citation type="journal article" date="2022" name="Mol. Ecol. Resour.">
        <title>The genomes of chicory, endive, great burdock and yacon provide insights into Asteraceae palaeo-polyploidization history and plant inulin production.</title>
        <authorList>
            <person name="Fan W."/>
            <person name="Wang S."/>
            <person name="Wang H."/>
            <person name="Wang A."/>
            <person name="Jiang F."/>
            <person name="Liu H."/>
            <person name="Zhao H."/>
            <person name="Xu D."/>
            <person name="Zhang Y."/>
        </authorList>
    </citation>
    <scope>NUCLEOTIDE SEQUENCE [LARGE SCALE GENOMIC DNA]</scope>
    <source>
        <strain evidence="2">cv. Yunnan</strain>
    </source>
</reference>
<evidence type="ECO:0000313" key="2">
    <source>
        <dbReference type="Proteomes" id="UP001056120"/>
    </source>
</evidence>
<keyword evidence="2" id="KW-1185">Reference proteome</keyword>
<proteinExistence type="predicted"/>
<evidence type="ECO:0000313" key="1">
    <source>
        <dbReference type="EMBL" id="KAI3694878.1"/>
    </source>
</evidence>
<protein>
    <submittedName>
        <fullName evidence="1">Uncharacterized protein</fullName>
    </submittedName>
</protein>
<comment type="caution">
    <text evidence="1">The sequence shown here is derived from an EMBL/GenBank/DDBJ whole genome shotgun (WGS) entry which is preliminary data.</text>
</comment>
<gene>
    <name evidence="1" type="ORF">L1987_77859</name>
</gene>
<accession>A0ACB8ZC31</accession>
<sequence>MSGYHHLFLLIFPLYQPLIVSNWFIRRGSVVDMQFSSGDYGMEVEFVEADCAFSHGLPMFEQSSCREVTNRLSNHSNHRAVFPLEQQQIRRLVSISIVLFHCLSIHKGAISLLSFSTNLVPWIQVSRSRSLLLMVKLAAFLLVVMM</sequence>
<dbReference type="Proteomes" id="UP001056120">
    <property type="component" value="Linkage Group LG26"/>
</dbReference>
<reference evidence="1 2" key="2">
    <citation type="journal article" date="2022" name="Mol. Ecol. Resour.">
        <title>The genomes of chicory, endive, great burdock and yacon provide insights into Asteraceae paleo-polyploidization history and plant inulin production.</title>
        <authorList>
            <person name="Fan W."/>
            <person name="Wang S."/>
            <person name="Wang H."/>
            <person name="Wang A."/>
            <person name="Jiang F."/>
            <person name="Liu H."/>
            <person name="Zhao H."/>
            <person name="Xu D."/>
            <person name="Zhang Y."/>
        </authorList>
    </citation>
    <scope>NUCLEOTIDE SEQUENCE [LARGE SCALE GENOMIC DNA]</scope>
    <source>
        <strain evidence="2">cv. Yunnan</strain>
        <tissue evidence="1">Leaves</tissue>
    </source>
</reference>
<name>A0ACB8ZC31_9ASTR</name>
<dbReference type="EMBL" id="CM042043">
    <property type="protein sequence ID" value="KAI3694878.1"/>
    <property type="molecule type" value="Genomic_DNA"/>
</dbReference>
<organism evidence="1 2">
    <name type="scientific">Smallanthus sonchifolius</name>
    <dbReference type="NCBI Taxonomy" id="185202"/>
    <lineage>
        <taxon>Eukaryota</taxon>
        <taxon>Viridiplantae</taxon>
        <taxon>Streptophyta</taxon>
        <taxon>Embryophyta</taxon>
        <taxon>Tracheophyta</taxon>
        <taxon>Spermatophyta</taxon>
        <taxon>Magnoliopsida</taxon>
        <taxon>eudicotyledons</taxon>
        <taxon>Gunneridae</taxon>
        <taxon>Pentapetalae</taxon>
        <taxon>asterids</taxon>
        <taxon>campanulids</taxon>
        <taxon>Asterales</taxon>
        <taxon>Asteraceae</taxon>
        <taxon>Asteroideae</taxon>
        <taxon>Heliantheae alliance</taxon>
        <taxon>Millerieae</taxon>
        <taxon>Smallanthus</taxon>
    </lineage>
</organism>